<dbReference type="GO" id="GO:0006935">
    <property type="term" value="P:chemotaxis"/>
    <property type="evidence" value="ECO:0007669"/>
    <property type="project" value="InterPro"/>
</dbReference>
<reference evidence="2 3" key="1">
    <citation type="submission" date="2020-12" db="EMBL/GenBank/DDBJ databases">
        <title>FDA dAtabase for Regulatory Grade micrObial Sequences (FDA-ARGOS): Supporting development and validation of Infectious Disease Dx tests.</title>
        <authorList>
            <person name="Sproer C."/>
            <person name="Gronow S."/>
            <person name="Severitt S."/>
            <person name="Schroder I."/>
            <person name="Tallon L."/>
            <person name="Sadzewicz L."/>
            <person name="Zhao X."/>
            <person name="Boylan J."/>
            <person name="Ott S."/>
            <person name="Bowen H."/>
            <person name="Vavikolanu K."/>
            <person name="Mehta A."/>
            <person name="Aluvathingal J."/>
            <person name="Nadendla S."/>
            <person name="Lowell S."/>
            <person name="Myers T."/>
            <person name="Yan Y."/>
            <person name="Sichtig H."/>
        </authorList>
    </citation>
    <scope>NUCLEOTIDE SEQUENCE [LARGE SCALE GENOMIC DNA]</scope>
    <source>
        <strain evidence="2 3">FDAARGOS_909</strain>
    </source>
</reference>
<dbReference type="SUPFAM" id="SSF50341">
    <property type="entry name" value="CheW-like"/>
    <property type="match status" value="1"/>
</dbReference>
<sequence length="952" mass="101212">MATSLPTDLILPHLRELNRNAADLREIRLMWRLIEASARMQASQQGQALVSMLTDTRQGLEQLEQGLLQSQLVQSAQEAMAQLGMQSAHAIDLLVRSLYERTADVGFLAADTVLCEAMARLDDGDNCGLPDMAAGGLRAWQAPMQAHLQVHLQSYRAKYTVYDDILLLDTQGQVCARAQAQAGRKPPPPCAEAWFQQSLQQAGHVSHFGASCVLPGADRLIYAQRLLHPRTMAVLGVLCLSFDFAAEMQAIFASGGPRAQVGLLLDDGGLVIASSDAHWIAPGSRVPMHHGDAVQPLIHAGRTYLVRTARALPYQGYAGPQGWQTQVMAPLDLAFATQQRPQVLQALEPAIAEGLMAQARGFCPPLHAMARAADDIRRVVWNGQVLAASQAPESHVQGTAHPDPLQAVLEQMGETGDLTHAVFTRAIHGLHETALSTRLQEHSTLNRLLMDLLERNLYERANDCRWWALTPGLQKVLADNSGCLALSVQAHDSAQRLLEQLNALYTVYARIALYDAQGLVLACSHESEAGLPLAPGTRVQASALQATVLLRDAQAYHVQEMDDGGLPVHVYHAALRAPSPGSEQAHGHAHGGDQGPVIGGIALLFHTRRELQAMLQAAAPQQAATAEQAAATDPEDSGLPRLPMEAFYVARDGRIVAASHGGRPLGSCIAGVAGLASLADGEVRSSIEEIEGHYCIVGMAAGRGYREFRLDQGAARDAKKSATDDTLAGLVSLSLQRLGPVHADARNRALRLASATRLDGARPATHGHGHGHGRAVHGSGDAPVELASFYVGASLLALRAGDVCEALPASAISPVAAGRLPFCVGALARRSQGSVSGYVWVFDLAALLQGQPGVVTEQSQVIVVQHGGLRVGLLVSALQGVHRLPASALVDSPMLNAADTATALVRKLVHADSGLPLIQCLDPAALMRRLQPSRVAAANADRNAVSVEREAA</sequence>
<dbReference type="GO" id="GO:0007165">
    <property type="term" value="P:signal transduction"/>
    <property type="evidence" value="ECO:0007669"/>
    <property type="project" value="InterPro"/>
</dbReference>
<organism evidence="2 3">
    <name type="scientific">Delftia acidovorans</name>
    <name type="common">Pseudomonas acidovorans</name>
    <name type="synonym">Comamonas acidovorans</name>
    <dbReference type="NCBI Taxonomy" id="80866"/>
    <lineage>
        <taxon>Bacteria</taxon>
        <taxon>Pseudomonadati</taxon>
        <taxon>Pseudomonadota</taxon>
        <taxon>Betaproteobacteria</taxon>
        <taxon>Burkholderiales</taxon>
        <taxon>Comamonadaceae</taxon>
        <taxon>Delftia</taxon>
    </lineage>
</organism>
<accession>A0A7T2S5U3</accession>
<dbReference type="EMBL" id="CP065668">
    <property type="protein sequence ID" value="QPS09429.1"/>
    <property type="molecule type" value="Genomic_DNA"/>
</dbReference>
<dbReference type="Gene3D" id="2.40.50.180">
    <property type="entry name" value="CheA-289, Domain 4"/>
    <property type="match status" value="1"/>
</dbReference>
<dbReference type="InterPro" id="IPR002545">
    <property type="entry name" value="CheW-lke_dom"/>
</dbReference>
<dbReference type="PROSITE" id="PS50851">
    <property type="entry name" value="CHEW"/>
    <property type="match status" value="1"/>
</dbReference>
<proteinExistence type="predicted"/>
<evidence type="ECO:0000259" key="1">
    <source>
        <dbReference type="PROSITE" id="PS50851"/>
    </source>
</evidence>
<evidence type="ECO:0000313" key="3">
    <source>
        <dbReference type="Proteomes" id="UP000594778"/>
    </source>
</evidence>
<name>A0A7T2S5U3_DELAC</name>
<dbReference type="Proteomes" id="UP000594778">
    <property type="component" value="Chromosome"/>
</dbReference>
<dbReference type="InterPro" id="IPR036061">
    <property type="entry name" value="CheW-like_dom_sf"/>
</dbReference>
<gene>
    <name evidence="2" type="ORF">I6G66_05225</name>
</gene>
<feature type="domain" description="CheW-like" evidence="1">
    <location>
        <begin position="783"/>
        <end position="932"/>
    </location>
</feature>
<dbReference type="RefSeq" id="WP_197956349.1">
    <property type="nucleotide sequence ID" value="NZ_CP065668.1"/>
</dbReference>
<dbReference type="AlphaFoldDB" id="A0A7T2S5U3"/>
<protein>
    <submittedName>
        <fullName evidence="2">Chemotaxis protein CheW</fullName>
    </submittedName>
</protein>
<dbReference type="Pfam" id="PF01584">
    <property type="entry name" value="CheW"/>
    <property type="match status" value="1"/>
</dbReference>
<evidence type="ECO:0000313" key="2">
    <source>
        <dbReference type="EMBL" id="QPS09429.1"/>
    </source>
</evidence>
<dbReference type="SMART" id="SM00260">
    <property type="entry name" value="CheW"/>
    <property type="match status" value="1"/>
</dbReference>